<keyword evidence="2" id="KW-1185">Reference proteome</keyword>
<proteinExistence type="predicted"/>
<name>A0ABY9JVU6_9BACI</name>
<sequence length="204" mass="24782">MNRRQLQLICENIGKGIIFNKDSIKEEKDGFYESYHQIEKLGNDWYYSFMNYDIRKDPEKKNMKEFSEENEAIKYLLLKILRDYYFNRVHPGNNPVLKMTNISELERYFKQLNVSDECYSFSVIKPQEIYAEIINQKMRISYIGMANQIRFSSPLVNIQDGIFEVYRLTYYLHFLKKVEKEFLQKNILTERFSDDDIQFFMLNR</sequence>
<dbReference type="EMBL" id="CP129013">
    <property type="protein sequence ID" value="WLR42587.1"/>
    <property type="molecule type" value="Genomic_DNA"/>
</dbReference>
<gene>
    <name evidence="1" type="ORF">LC087_18195</name>
</gene>
<dbReference type="RefSeq" id="WP_226542565.1">
    <property type="nucleotide sequence ID" value="NZ_CP129013.1"/>
</dbReference>
<accession>A0ABY9JVU6</accession>
<reference evidence="1 2" key="1">
    <citation type="submission" date="2023-06" db="EMBL/GenBank/DDBJ databases">
        <title>Five Gram-positive bacteria isolated from mangrove sediments in Shenzhen, Guangdong, China.</title>
        <authorList>
            <person name="Yu S."/>
            <person name="Zheng W."/>
            <person name="Huang Y."/>
        </authorList>
    </citation>
    <scope>NUCLEOTIDE SEQUENCE [LARGE SCALE GENOMIC DNA]</scope>
    <source>
        <strain evidence="1 2">SaN35-3</strain>
    </source>
</reference>
<evidence type="ECO:0000313" key="2">
    <source>
        <dbReference type="Proteomes" id="UP001197974"/>
    </source>
</evidence>
<protein>
    <recommendedName>
        <fullName evidence="3">WYL domain-containing protein</fullName>
    </recommendedName>
</protein>
<organism evidence="1 2">
    <name type="scientific">Bacillus carboniphilus</name>
    <dbReference type="NCBI Taxonomy" id="86663"/>
    <lineage>
        <taxon>Bacteria</taxon>
        <taxon>Bacillati</taxon>
        <taxon>Bacillota</taxon>
        <taxon>Bacilli</taxon>
        <taxon>Bacillales</taxon>
        <taxon>Bacillaceae</taxon>
        <taxon>Bacillus</taxon>
    </lineage>
</organism>
<evidence type="ECO:0000313" key="1">
    <source>
        <dbReference type="EMBL" id="WLR42587.1"/>
    </source>
</evidence>
<dbReference type="Proteomes" id="UP001197974">
    <property type="component" value="Chromosome"/>
</dbReference>
<evidence type="ECO:0008006" key="3">
    <source>
        <dbReference type="Google" id="ProtNLM"/>
    </source>
</evidence>